<dbReference type="Proteomes" id="UP000692954">
    <property type="component" value="Unassembled WGS sequence"/>
</dbReference>
<evidence type="ECO:0000313" key="1">
    <source>
        <dbReference type="EMBL" id="CAD8130952.1"/>
    </source>
</evidence>
<organism evidence="1 2">
    <name type="scientific">Paramecium sonneborni</name>
    <dbReference type="NCBI Taxonomy" id="65129"/>
    <lineage>
        <taxon>Eukaryota</taxon>
        <taxon>Sar</taxon>
        <taxon>Alveolata</taxon>
        <taxon>Ciliophora</taxon>
        <taxon>Intramacronucleata</taxon>
        <taxon>Oligohymenophorea</taxon>
        <taxon>Peniculida</taxon>
        <taxon>Parameciidae</taxon>
        <taxon>Paramecium</taxon>
    </lineage>
</organism>
<sequence length="304" mass="36095">MLLDHYPCHNDGQQQVVHTTFQVKITKEKQITYIQDGQILKQKFLYTEGRKQQSPTKSGRIKFLEAVQYLANYNNIINLLITLLMEKFNLEHLRRIFSIIYKQNQKRIKKRKLWIQYLLTLQIFLDIQLPQFITRFSIQIQIQHILLFESGSKNFFGKVINFRYQKRSVGISFLQTYEKLLRIASVKLCLTNTLYKISRLQFIIRAISDKEILKNCHEIGIRLKSLEVEPNSIKSENNHNNHIMNNELKQDIIDNNLIDDQNYKVFKIIPQTLVDVSNLWYNTNNQINLKVCFGKELTTTTINR</sequence>
<proteinExistence type="predicted"/>
<name>A0A8S1RUC2_9CILI</name>
<keyword evidence="2" id="KW-1185">Reference proteome</keyword>
<comment type="caution">
    <text evidence="1">The sequence shown here is derived from an EMBL/GenBank/DDBJ whole genome shotgun (WGS) entry which is preliminary data.</text>
</comment>
<accession>A0A8S1RUC2</accession>
<protein>
    <submittedName>
        <fullName evidence="1">Uncharacterized protein</fullName>
    </submittedName>
</protein>
<gene>
    <name evidence="1" type="ORF">PSON_ATCC_30995.1.T3480007</name>
</gene>
<reference evidence="1" key="1">
    <citation type="submission" date="2021-01" db="EMBL/GenBank/DDBJ databases">
        <authorList>
            <consortium name="Genoscope - CEA"/>
            <person name="William W."/>
        </authorList>
    </citation>
    <scope>NUCLEOTIDE SEQUENCE</scope>
</reference>
<evidence type="ECO:0000313" key="2">
    <source>
        <dbReference type="Proteomes" id="UP000692954"/>
    </source>
</evidence>
<dbReference type="EMBL" id="CAJJDN010000348">
    <property type="protein sequence ID" value="CAD8130952.1"/>
    <property type="molecule type" value="Genomic_DNA"/>
</dbReference>
<dbReference type="AlphaFoldDB" id="A0A8S1RUC2"/>